<evidence type="ECO:0000256" key="2">
    <source>
        <dbReference type="ARBA" id="ARBA00006939"/>
    </source>
</evidence>
<dbReference type="GO" id="GO:0140410">
    <property type="term" value="F:monoatomic cation:bicarbonate symporter activity"/>
    <property type="evidence" value="ECO:0007669"/>
    <property type="project" value="TreeGrafter"/>
</dbReference>
<comment type="subcellular location">
    <subcellularLocation>
        <location evidence="1">Membrane</location>
        <topology evidence="1">Multi-pass membrane protein</topology>
    </subcellularLocation>
</comment>
<feature type="transmembrane region" description="Helical" evidence="6">
    <location>
        <begin position="98"/>
        <end position="119"/>
    </location>
</feature>
<evidence type="ECO:0000313" key="9">
    <source>
        <dbReference type="WBParaSite" id="GPUH_0001101401-mRNA-1"/>
    </source>
</evidence>
<dbReference type="GO" id="GO:0030003">
    <property type="term" value="P:intracellular monoatomic cation homeostasis"/>
    <property type="evidence" value="ECO:0007669"/>
    <property type="project" value="TreeGrafter"/>
</dbReference>
<keyword evidence="5 6" id="KW-0472">Membrane</keyword>
<gene>
    <name evidence="7" type="ORF">GPUH_LOCUS11001</name>
</gene>
<evidence type="ECO:0000256" key="5">
    <source>
        <dbReference type="ARBA" id="ARBA00023136"/>
    </source>
</evidence>
<keyword evidence="3 6" id="KW-0812">Transmembrane</keyword>
<evidence type="ECO:0000313" key="8">
    <source>
        <dbReference type="Proteomes" id="UP000271098"/>
    </source>
</evidence>
<evidence type="ECO:0000256" key="4">
    <source>
        <dbReference type="ARBA" id="ARBA00022989"/>
    </source>
</evidence>
<dbReference type="OrthoDB" id="200954at2759"/>
<protein>
    <submittedName>
        <fullName evidence="9">MFS domain-containing protein</fullName>
    </submittedName>
</protein>
<proteinExistence type="inferred from homology"/>
<dbReference type="GO" id="GO:0005886">
    <property type="term" value="C:plasma membrane"/>
    <property type="evidence" value="ECO:0007669"/>
    <property type="project" value="TreeGrafter"/>
</dbReference>
<dbReference type="InterPro" id="IPR003689">
    <property type="entry name" value="ZIP"/>
</dbReference>
<evidence type="ECO:0000256" key="6">
    <source>
        <dbReference type="SAM" id="Phobius"/>
    </source>
</evidence>
<dbReference type="Pfam" id="PF02535">
    <property type="entry name" value="Zip"/>
    <property type="match status" value="1"/>
</dbReference>
<reference evidence="7 8" key="2">
    <citation type="submission" date="2018-11" db="EMBL/GenBank/DDBJ databases">
        <authorList>
            <consortium name="Pathogen Informatics"/>
        </authorList>
    </citation>
    <scope>NUCLEOTIDE SEQUENCE [LARGE SCALE GENOMIC DNA]</scope>
</reference>
<feature type="transmembrane region" description="Helical" evidence="6">
    <location>
        <begin position="125"/>
        <end position="146"/>
    </location>
</feature>
<comment type="similarity">
    <text evidence="2">Belongs to the ZIP transporter (TC 2.A.5) family.</text>
</comment>
<dbReference type="AlphaFoldDB" id="A0A183DQL0"/>
<accession>A0A183DQL0</accession>
<reference evidence="9" key="1">
    <citation type="submission" date="2016-06" db="UniProtKB">
        <authorList>
            <consortium name="WormBaseParasite"/>
        </authorList>
    </citation>
    <scope>IDENTIFICATION</scope>
</reference>
<dbReference type="EMBL" id="UYRT01078282">
    <property type="protein sequence ID" value="VDN18192.1"/>
    <property type="molecule type" value="Genomic_DNA"/>
</dbReference>
<dbReference type="GO" id="GO:0005385">
    <property type="term" value="F:zinc ion transmembrane transporter activity"/>
    <property type="evidence" value="ECO:0007669"/>
    <property type="project" value="TreeGrafter"/>
</dbReference>
<name>A0A183DQL0_9BILA</name>
<dbReference type="WBParaSite" id="GPUH_0001101401-mRNA-1">
    <property type="protein sequence ID" value="GPUH_0001101401-mRNA-1"/>
    <property type="gene ID" value="GPUH_0001101401"/>
</dbReference>
<dbReference type="PANTHER" id="PTHR12191:SF32">
    <property type="entry name" value="ZRT (ZRT), IRT- (IRT-) LIKE PROTEIN TRANSPORTER"/>
    <property type="match status" value="1"/>
</dbReference>
<dbReference type="PANTHER" id="PTHR12191">
    <property type="entry name" value="SOLUTE CARRIER FAMILY 39"/>
    <property type="match status" value="1"/>
</dbReference>
<sequence>MLIVFQSEQDDEVSVNVEVVEQKVLDPKMLDVATVAWMIMFGSSANNFVDGMSNGAAFADSFARGLSVGIAVIAQQLPQEIGTLAILIKSGLGFKRTLLIMVFPNSLSYLGFIIGVTIGSAGDVYASYVFAVSSGMYLYIFLGTLVRLASC</sequence>
<organism evidence="9">
    <name type="scientific">Gongylonema pulchrum</name>
    <dbReference type="NCBI Taxonomy" id="637853"/>
    <lineage>
        <taxon>Eukaryota</taxon>
        <taxon>Metazoa</taxon>
        <taxon>Ecdysozoa</taxon>
        <taxon>Nematoda</taxon>
        <taxon>Chromadorea</taxon>
        <taxon>Rhabditida</taxon>
        <taxon>Spirurina</taxon>
        <taxon>Spiruromorpha</taxon>
        <taxon>Spiruroidea</taxon>
        <taxon>Gongylonematidae</taxon>
        <taxon>Gongylonema</taxon>
    </lineage>
</organism>
<evidence type="ECO:0000313" key="7">
    <source>
        <dbReference type="EMBL" id="VDN18192.1"/>
    </source>
</evidence>
<dbReference type="Proteomes" id="UP000271098">
    <property type="component" value="Unassembled WGS sequence"/>
</dbReference>
<dbReference type="GO" id="GO:0071578">
    <property type="term" value="P:zinc ion import across plasma membrane"/>
    <property type="evidence" value="ECO:0007669"/>
    <property type="project" value="TreeGrafter"/>
</dbReference>
<keyword evidence="4 6" id="KW-1133">Transmembrane helix</keyword>
<dbReference type="InterPro" id="IPR050799">
    <property type="entry name" value="ZIP_Transporter"/>
</dbReference>
<evidence type="ECO:0000256" key="3">
    <source>
        <dbReference type="ARBA" id="ARBA00022692"/>
    </source>
</evidence>
<evidence type="ECO:0000256" key="1">
    <source>
        <dbReference type="ARBA" id="ARBA00004141"/>
    </source>
</evidence>
<keyword evidence="8" id="KW-1185">Reference proteome</keyword>